<evidence type="ECO:0000256" key="1">
    <source>
        <dbReference type="SAM" id="SignalP"/>
    </source>
</evidence>
<gene>
    <name evidence="3" type="ORF">GAB14E_0137</name>
</gene>
<feature type="domain" description="Ice-binding protein C-terminal" evidence="2">
    <location>
        <begin position="154"/>
        <end position="175"/>
    </location>
</feature>
<dbReference type="Pfam" id="PF07589">
    <property type="entry name" value="PEP-CTERM"/>
    <property type="match status" value="1"/>
</dbReference>
<evidence type="ECO:0000313" key="3">
    <source>
        <dbReference type="EMBL" id="KGJ96190.1"/>
    </source>
</evidence>
<dbReference type="InterPro" id="IPR013424">
    <property type="entry name" value="Ice-binding_C"/>
</dbReference>
<dbReference type="PATRIC" id="fig|28229.3.peg.1072"/>
<comment type="caution">
    <text evidence="3">The sequence shown here is derived from an EMBL/GenBank/DDBJ whole genome shotgun (WGS) entry which is preliminary data.</text>
</comment>
<feature type="chain" id="PRO_5001957774" evidence="1">
    <location>
        <begin position="24"/>
        <end position="180"/>
    </location>
</feature>
<keyword evidence="1" id="KW-0732">Signal</keyword>
<reference evidence="3 4" key="1">
    <citation type="submission" date="2014-08" db="EMBL/GenBank/DDBJ databases">
        <title>Genomic and Phenotypic Diversity of Colwellia psychrerythraea strains from Disparate Marine Basins.</title>
        <authorList>
            <person name="Techtmann S.M."/>
            <person name="Stelling S.C."/>
            <person name="Utturkar S.M."/>
            <person name="Alshibli N."/>
            <person name="Harris A."/>
            <person name="Brown S.D."/>
            <person name="Hazen T.C."/>
        </authorList>
    </citation>
    <scope>NUCLEOTIDE SEQUENCE [LARGE SCALE GENOMIC DNA]</scope>
    <source>
        <strain evidence="3 4">GAB14E</strain>
    </source>
</reference>
<evidence type="ECO:0000313" key="4">
    <source>
        <dbReference type="Proteomes" id="UP000029868"/>
    </source>
</evidence>
<name>A0A099L175_COLPS</name>
<organism evidence="3 4">
    <name type="scientific">Colwellia psychrerythraea</name>
    <name type="common">Vibrio psychroerythus</name>
    <dbReference type="NCBI Taxonomy" id="28229"/>
    <lineage>
        <taxon>Bacteria</taxon>
        <taxon>Pseudomonadati</taxon>
        <taxon>Pseudomonadota</taxon>
        <taxon>Gammaproteobacteria</taxon>
        <taxon>Alteromonadales</taxon>
        <taxon>Colwelliaceae</taxon>
        <taxon>Colwellia</taxon>
    </lineage>
</organism>
<feature type="signal peptide" evidence="1">
    <location>
        <begin position="1"/>
        <end position="23"/>
    </location>
</feature>
<dbReference type="RefSeq" id="WP_033081167.1">
    <property type="nucleotide sequence ID" value="NZ_JQEC01000011.1"/>
</dbReference>
<dbReference type="NCBIfam" id="TIGR02595">
    <property type="entry name" value="PEP_CTERM"/>
    <property type="match status" value="1"/>
</dbReference>
<accession>A0A099L175</accession>
<dbReference type="EMBL" id="JQEC01000011">
    <property type="protein sequence ID" value="KGJ96190.1"/>
    <property type="molecule type" value="Genomic_DNA"/>
</dbReference>
<evidence type="ECO:0000259" key="2">
    <source>
        <dbReference type="Pfam" id="PF07589"/>
    </source>
</evidence>
<dbReference type="AlphaFoldDB" id="A0A099L175"/>
<dbReference type="Proteomes" id="UP000029868">
    <property type="component" value="Unassembled WGS sequence"/>
</dbReference>
<protein>
    <submittedName>
        <fullName evidence="3">PEP motif putative anchor domain protein</fullName>
    </submittedName>
</protein>
<dbReference type="PROSITE" id="PS51257">
    <property type="entry name" value="PROKAR_LIPOPROTEIN"/>
    <property type="match status" value="1"/>
</dbReference>
<proteinExistence type="predicted"/>
<sequence>MNIKMLKAAFIGFTLSVSCLANATLILGTSGSAIYYPSNAASSSNFDRIEFLFASEYVDTITLANFSSGALFHDHGSAQAAVIEILTTSGWMNIFSSAISNNVNISILSLYASPVIFTGTMVTGIRMDVSQHTQVSAAYHGLGTSWTINTSGTQVPEPSTLAIFALGILGLASRRYNKQP</sequence>